<gene>
    <name evidence="3" type="ORF">OG2516_03735</name>
</gene>
<protein>
    <submittedName>
        <fullName evidence="3">Possible transporter, RhaT family, DMT superfamily protein</fullName>
    </submittedName>
</protein>
<feature type="transmembrane region" description="Helical" evidence="1">
    <location>
        <begin position="176"/>
        <end position="195"/>
    </location>
</feature>
<dbReference type="AlphaFoldDB" id="Q2CG64"/>
<sequence length="301" mass="31656">MDNLRAALFMTLSMAAFAVEDALLKGIATMIPTGQALMLLGLFGALSYWALLARRGQPMFTRALLGRAAILRNLGELFGTLGYVLAFTLGDLSTASALLQAVPLAVVLGAALFLGETVGWRRWSAVGFGFAGVMIVLRPGIGGADAAALFALLGVAGLAMRDLATRRIPPGVPSLQLSASAFTVVIPAGALMMIFAGDTPVMPSPFVWAGLAATLVVGMTGYSLIVAATRLGEMSVIAPFRYARILFALILATIFFGERPDAMTYLGAGIIVGSGLYAFWREQRLRRRAARAASLQAQPTL</sequence>
<evidence type="ECO:0000313" key="3">
    <source>
        <dbReference type="EMBL" id="EAR51665.1"/>
    </source>
</evidence>
<dbReference type="Proteomes" id="UP000003635">
    <property type="component" value="Unassembled WGS sequence"/>
</dbReference>
<keyword evidence="1" id="KW-0472">Membrane</keyword>
<dbReference type="STRING" id="314256.OG2516_03735"/>
<name>Q2CG64_OCEGH</name>
<feature type="domain" description="EamA" evidence="2">
    <location>
        <begin position="147"/>
        <end position="274"/>
    </location>
</feature>
<comment type="caution">
    <text evidence="3">The sequence shown here is derived from an EMBL/GenBank/DDBJ whole genome shotgun (WGS) entry which is preliminary data.</text>
</comment>
<keyword evidence="1" id="KW-1133">Transmembrane helix</keyword>
<feature type="transmembrane region" description="Helical" evidence="1">
    <location>
        <begin position="64"/>
        <end position="85"/>
    </location>
</feature>
<feature type="domain" description="EamA" evidence="2">
    <location>
        <begin position="6"/>
        <end position="137"/>
    </location>
</feature>
<dbReference type="PANTHER" id="PTHR22911">
    <property type="entry name" value="ACYL-MALONYL CONDENSING ENZYME-RELATED"/>
    <property type="match status" value="1"/>
</dbReference>
<feature type="transmembrane region" description="Helical" evidence="1">
    <location>
        <begin position="240"/>
        <end position="256"/>
    </location>
</feature>
<organism evidence="3 4">
    <name type="scientific">Oceanicola granulosus (strain ATCC BAA-861 / DSM 15982 / KCTC 12143 / HTCC2516)</name>
    <dbReference type="NCBI Taxonomy" id="314256"/>
    <lineage>
        <taxon>Bacteria</taxon>
        <taxon>Pseudomonadati</taxon>
        <taxon>Pseudomonadota</taxon>
        <taxon>Alphaproteobacteria</taxon>
        <taxon>Rhodobacterales</taxon>
        <taxon>Roseobacteraceae</taxon>
        <taxon>Oceanicola</taxon>
    </lineage>
</organism>
<evidence type="ECO:0000259" key="2">
    <source>
        <dbReference type="Pfam" id="PF00892"/>
    </source>
</evidence>
<keyword evidence="4" id="KW-1185">Reference proteome</keyword>
<feature type="transmembrane region" description="Helical" evidence="1">
    <location>
        <begin position="34"/>
        <end position="52"/>
    </location>
</feature>
<evidence type="ECO:0000256" key="1">
    <source>
        <dbReference type="SAM" id="Phobius"/>
    </source>
</evidence>
<feature type="transmembrane region" description="Helical" evidence="1">
    <location>
        <begin position="262"/>
        <end position="280"/>
    </location>
</feature>
<evidence type="ECO:0000313" key="4">
    <source>
        <dbReference type="Proteomes" id="UP000003635"/>
    </source>
</evidence>
<dbReference type="GO" id="GO:0016020">
    <property type="term" value="C:membrane"/>
    <property type="evidence" value="ECO:0007669"/>
    <property type="project" value="InterPro"/>
</dbReference>
<keyword evidence="1" id="KW-0812">Transmembrane</keyword>
<proteinExistence type="predicted"/>
<feature type="transmembrane region" description="Helical" evidence="1">
    <location>
        <begin position="207"/>
        <end position="228"/>
    </location>
</feature>
<dbReference type="EMBL" id="AAOT01000010">
    <property type="protein sequence ID" value="EAR51665.1"/>
    <property type="molecule type" value="Genomic_DNA"/>
</dbReference>
<dbReference type="eggNOG" id="COG0697">
    <property type="taxonomic scope" value="Bacteria"/>
</dbReference>
<dbReference type="InterPro" id="IPR037185">
    <property type="entry name" value="EmrE-like"/>
</dbReference>
<dbReference type="PANTHER" id="PTHR22911:SF135">
    <property type="entry name" value="BLR4310 PROTEIN"/>
    <property type="match status" value="1"/>
</dbReference>
<feature type="transmembrane region" description="Helical" evidence="1">
    <location>
        <begin position="97"/>
        <end position="115"/>
    </location>
</feature>
<dbReference type="HOGENOM" id="CLU_032828_2_0_5"/>
<dbReference type="InterPro" id="IPR000620">
    <property type="entry name" value="EamA_dom"/>
</dbReference>
<accession>Q2CG64</accession>
<dbReference type="RefSeq" id="WP_007254275.1">
    <property type="nucleotide sequence ID" value="NZ_CH724107.1"/>
</dbReference>
<reference evidence="3 4" key="1">
    <citation type="journal article" date="2010" name="J. Bacteriol.">
        <title>Genome sequences of Oceanicola granulosus HTCC2516(T) and Oceanicola batsensis HTCC2597(TDelta).</title>
        <authorList>
            <person name="Thrash J.C."/>
            <person name="Cho J.C."/>
            <person name="Vergin K.L."/>
            <person name="Giovannoni S.J."/>
        </authorList>
    </citation>
    <scope>NUCLEOTIDE SEQUENCE [LARGE SCALE GENOMIC DNA]</scope>
    <source>
        <strain evidence="4">ATCC BAA-861 / DSM 15982 / KCTC 12143 / HTCC2516</strain>
    </source>
</reference>
<dbReference type="SUPFAM" id="SSF103481">
    <property type="entry name" value="Multidrug resistance efflux transporter EmrE"/>
    <property type="match status" value="2"/>
</dbReference>
<dbReference type="OrthoDB" id="7165334at2"/>
<dbReference type="Pfam" id="PF00892">
    <property type="entry name" value="EamA"/>
    <property type="match status" value="2"/>
</dbReference>